<dbReference type="Proteomes" id="UP000295096">
    <property type="component" value="Unassembled WGS sequence"/>
</dbReference>
<accession>A0A4R5QAH8</accession>
<name>A0A4R5QAH8_9PROT</name>
<organism evidence="2 3">
    <name type="scientific">Dankookia rubra</name>
    <dbReference type="NCBI Taxonomy" id="1442381"/>
    <lineage>
        <taxon>Bacteria</taxon>
        <taxon>Pseudomonadati</taxon>
        <taxon>Pseudomonadota</taxon>
        <taxon>Alphaproteobacteria</taxon>
        <taxon>Acetobacterales</taxon>
        <taxon>Roseomonadaceae</taxon>
        <taxon>Dankookia</taxon>
    </lineage>
</organism>
<dbReference type="GO" id="GO:0019284">
    <property type="term" value="P:L-methionine salvage from S-adenosylmethionine"/>
    <property type="evidence" value="ECO:0007669"/>
    <property type="project" value="TreeGrafter"/>
</dbReference>
<proteinExistence type="predicted"/>
<dbReference type="Pfam" id="PF01048">
    <property type="entry name" value="PNP_UDP_1"/>
    <property type="match status" value="1"/>
</dbReference>
<evidence type="ECO:0000313" key="2">
    <source>
        <dbReference type="EMBL" id="TDH59683.1"/>
    </source>
</evidence>
<sequence>MRRSITPRSPGGHPLSMPLSSILAVVGMRSEAALLPPEMPVIVSGGDPVRLRALLLQAPGGLTGVLSFGIAGGLDPSLICGDLVVATRVRGPGGAYAADLGWSAALARRCGARLGMVAGAPGVVGEPARKRALRAATGALVVDLETEAAAHFAAARQLPFAALRAVADTAEEVLPRSAAIGLTPDGRPAAGRVALALLRQPRELGALLTVAKRSRVALQALGGTRDALRQACAA</sequence>
<protein>
    <submittedName>
        <fullName evidence="2">Nucleoside phosphorylase</fullName>
    </submittedName>
</protein>
<dbReference type="GO" id="GO:0008930">
    <property type="term" value="F:methylthioadenosine nucleosidase activity"/>
    <property type="evidence" value="ECO:0007669"/>
    <property type="project" value="TreeGrafter"/>
</dbReference>
<reference evidence="2 3" key="1">
    <citation type="journal article" date="2016" name="J. Microbiol.">
        <title>Dankookia rubra gen. nov., sp. nov., an alphaproteobacterium isolated from sediment of a shallow stream.</title>
        <authorList>
            <person name="Kim W.H."/>
            <person name="Kim D.H."/>
            <person name="Kang K."/>
            <person name="Ahn T.Y."/>
        </authorList>
    </citation>
    <scope>NUCLEOTIDE SEQUENCE [LARGE SCALE GENOMIC DNA]</scope>
    <source>
        <strain evidence="2 3">JCM30602</strain>
    </source>
</reference>
<comment type="caution">
    <text evidence="2">The sequence shown here is derived from an EMBL/GenBank/DDBJ whole genome shotgun (WGS) entry which is preliminary data.</text>
</comment>
<dbReference type="GO" id="GO:0009116">
    <property type="term" value="P:nucleoside metabolic process"/>
    <property type="evidence" value="ECO:0007669"/>
    <property type="project" value="InterPro"/>
</dbReference>
<dbReference type="GO" id="GO:0008782">
    <property type="term" value="F:adenosylhomocysteine nucleosidase activity"/>
    <property type="evidence" value="ECO:0007669"/>
    <property type="project" value="TreeGrafter"/>
</dbReference>
<evidence type="ECO:0000313" key="3">
    <source>
        <dbReference type="Proteomes" id="UP000295096"/>
    </source>
</evidence>
<dbReference type="InterPro" id="IPR035994">
    <property type="entry name" value="Nucleoside_phosphorylase_sf"/>
</dbReference>
<gene>
    <name evidence="2" type="ORF">E2C06_26025</name>
</gene>
<dbReference type="GO" id="GO:0005829">
    <property type="term" value="C:cytosol"/>
    <property type="evidence" value="ECO:0007669"/>
    <property type="project" value="TreeGrafter"/>
</dbReference>
<dbReference type="PANTHER" id="PTHR46832:SF1">
    <property type="entry name" value="5'-METHYLTHIOADENOSINE_S-ADENOSYLHOMOCYSTEINE NUCLEOSIDASE"/>
    <property type="match status" value="1"/>
</dbReference>
<dbReference type="InterPro" id="IPR000845">
    <property type="entry name" value="Nucleoside_phosphorylase_d"/>
</dbReference>
<dbReference type="PANTHER" id="PTHR46832">
    <property type="entry name" value="5'-METHYLTHIOADENOSINE/S-ADENOSYLHOMOCYSTEINE NUCLEOSIDASE"/>
    <property type="match status" value="1"/>
</dbReference>
<dbReference type="OrthoDB" id="7357315at2"/>
<dbReference type="EMBL" id="SMSJ01000057">
    <property type="protein sequence ID" value="TDH59683.1"/>
    <property type="molecule type" value="Genomic_DNA"/>
</dbReference>
<dbReference type="SUPFAM" id="SSF53167">
    <property type="entry name" value="Purine and uridine phosphorylases"/>
    <property type="match status" value="1"/>
</dbReference>
<keyword evidence="3" id="KW-1185">Reference proteome</keyword>
<dbReference type="AlphaFoldDB" id="A0A4R5QAH8"/>
<evidence type="ECO:0000259" key="1">
    <source>
        <dbReference type="Pfam" id="PF01048"/>
    </source>
</evidence>
<feature type="domain" description="Nucleoside phosphorylase" evidence="1">
    <location>
        <begin position="59"/>
        <end position="197"/>
    </location>
</feature>
<dbReference type="Gene3D" id="3.40.50.1580">
    <property type="entry name" value="Nucleoside phosphorylase domain"/>
    <property type="match status" value="1"/>
</dbReference>